<feature type="transmembrane region" description="Helical" evidence="1">
    <location>
        <begin position="72"/>
        <end position="91"/>
    </location>
</feature>
<dbReference type="Proteomes" id="UP000054560">
    <property type="component" value="Unassembled WGS sequence"/>
</dbReference>
<dbReference type="EMBL" id="KQ242502">
    <property type="protein sequence ID" value="KNC78374.1"/>
    <property type="molecule type" value="Genomic_DNA"/>
</dbReference>
<proteinExistence type="predicted"/>
<protein>
    <submittedName>
        <fullName evidence="2">Uncharacterized protein</fullName>
    </submittedName>
</protein>
<keyword evidence="3" id="KW-1185">Reference proteome</keyword>
<evidence type="ECO:0000313" key="2">
    <source>
        <dbReference type="EMBL" id="KNC78374.1"/>
    </source>
</evidence>
<dbReference type="AlphaFoldDB" id="A0A0L0FNQ3"/>
<dbReference type="GeneID" id="25909700"/>
<accession>A0A0L0FNQ3</accession>
<dbReference type="RefSeq" id="XP_014152276.1">
    <property type="nucleotide sequence ID" value="XM_014296801.1"/>
</dbReference>
<reference evidence="2 3" key="1">
    <citation type="submission" date="2011-02" db="EMBL/GenBank/DDBJ databases">
        <title>The Genome Sequence of Sphaeroforma arctica JP610.</title>
        <authorList>
            <consortium name="The Broad Institute Genome Sequencing Platform"/>
            <person name="Russ C."/>
            <person name="Cuomo C."/>
            <person name="Young S.K."/>
            <person name="Zeng Q."/>
            <person name="Gargeya S."/>
            <person name="Alvarado L."/>
            <person name="Berlin A."/>
            <person name="Chapman S.B."/>
            <person name="Chen Z."/>
            <person name="Freedman E."/>
            <person name="Gellesch M."/>
            <person name="Goldberg J."/>
            <person name="Griggs A."/>
            <person name="Gujja S."/>
            <person name="Heilman E."/>
            <person name="Heiman D."/>
            <person name="Howarth C."/>
            <person name="Mehta T."/>
            <person name="Neiman D."/>
            <person name="Pearson M."/>
            <person name="Roberts A."/>
            <person name="Saif S."/>
            <person name="Shea T."/>
            <person name="Shenoy N."/>
            <person name="Sisk P."/>
            <person name="Stolte C."/>
            <person name="Sykes S."/>
            <person name="White J."/>
            <person name="Yandava C."/>
            <person name="Burger G."/>
            <person name="Gray M.W."/>
            <person name="Holland P.W.H."/>
            <person name="King N."/>
            <person name="Lang F.B.F."/>
            <person name="Roger A.J."/>
            <person name="Ruiz-Trillo I."/>
            <person name="Haas B."/>
            <person name="Nusbaum C."/>
            <person name="Birren B."/>
        </authorList>
    </citation>
    <scope>NUCLEOTIDE SEQUENCE [LARGE SCALE GENOMIC DNA]</scope>
    <source>
        <strain evidence="2 3">JP610</strain>
    </source>
</reference>
<gene>
    <name evidence="2" type="ORF">SARC_09196</name>
</gene>
<organism evidence="2 3">
    <name type="scientific">Sphaeroforma arctica JP610</name>
    <dbReference type="NCBI Taxonomy" id="667725"/>
    <lineage>
        <taxon>Eukaryota</taxon>
        <taxon>Ichthyosporea</taxon>
        <taxon>Ichthyophonida</taxon>
        <taxon>Sphaeroforma</taxon>
    </lineage>
</organism>
<sequence length="144" mass="15930">MNKDTICLIEMGIDPPLDESLWRDDGSAFRHIIKHRDDDDTGKTRYLVRWREGVLPGKRPMRLMMLMTSRHASMMVLLSPPALCTVVLMVLPPLSVLLNSVASGDVGVLLSCGHGCPVSLSHNCDNEEYVIILVAPVPGTRHKS</sequence>
<evidence type="ECO:0000313" key="3">
    <source>
        <dbReference type="Proteomes" id="UP000054560"/>
    </source>
</evidence>
<keyword evidence="1" id="KW-1133">Transmembrane helix</keyword>
<evidence type="ECO:0000256" key="1">
    <source>
        <dbReference type="SAM" id="Phobius"/>
    </source>
</evidence>
<keyword evidence="1" id="KW-0472">Membrane</keyword>
<keyword evidence="1" id="KW-0812">Transmembrane</keyword>
<name>A0A0L0FNQ3_9EUKA</name>